<reference evidence="2" key="2">
    <citation type="submission" date="2013-10" db="EMBL/GenBank/DDBJ databases">
        <authorList>
            <person name="Aslett M."/>
        </authorList>
    </citation>
    <scope>NUCLEOTIDE SEQUENCE [LARGE SCALE GENOMIC DNA]</scope>
    <source>
        <strain evidence="2">Weybridge</strain>
    </source>
</reference>
<dbReference type="GO" id="GO:0003689">
    <property type="term" value="F:DNA clamp loader activity"/>
    <property type="evidence" value="ECO:0007669"/>
    <property type="project" value="TreeGrafter"/>
</dbReference>
<evidence type="ECO:0000313" key="2">
    <source>
        <dbReference type="EMBL" id="CDJ59998.1"/>
    </source>
</evidence>
<dbReference type="GeneID" id="25334510"/>
<organism evidence="2 3">
    <name type="scientific">Eimeria maxima</name>
    <name type="common">Coccidian parasite</name>
    <dbReference type="NCBI Taxonomy" id="5804"/>
    <lineage>
        <taxon>Eukaryota</taxon>
        <taxon>Sar</taxon>
        <taxon>Alveolata</taxon>
        <taxon>Apicomplexa</taxon>
        <taxon>Conoidasida</taxon>
        <taxon>Coccidia</taxon>
        <taxon>Eucoccidiorida</taxon>
        <taxon>Eimeriorina</taxon>
        <taxon>Eimeriidae</taxon>
        <taxon>Eimeria</taxon>
    </lineage>
</organism>
<proteinExistence type="predicted"/>
<evidence type="ECO:0000313" key="3">
    <source>
        <dbReference type="Proteomes" id="UP000030763"/>
    </source>
</evidence>
<dbReference type="InterPro" id="IPR050238">
    <property type="entry name" value="DNA_Rep/Repair_Clamp_Loader"/>
</dbReference>
<dbReference type="VEuPathDB" id="ToxoDB:EMWEY_00005240"/>
<dbReference type="Proteomes" id="UP000030763">
    <property type="component" value="Unassembled WGS sequence"/>
</dbReference>
<gene>
    <name evidence="2" type="ORF">EMWEY_00005240</name>
</gene>
<dbReference type="PANTHER" id="PTHR11669:SF1">
    <property type="entry name" value="REPLICATION FACTOR C SUBUNIT 3"/>
    <property type="match status" value="1"/>
</dbReference>
<name>U6MAC2_EIMMA</name>
<dbReference type="GO" id="GO:0006261">
    <property type="term" value="P:DNA-templated DNA replication"/>
    <property type="evidence" value="ECO:0007669"/>
    <property type="project" value="TreeGrafter"/>
</dbReference>
<reference evidence="2" key="1">
    <citation type="submission" date="2013-10" db="EMBL/GenBank/DDBJ databases">
        <title>Genomic analysis of the causative agents of coccidiosis in chickens.</title>
        <authorList>
            <person name="Reid A.J."/>
            <person name="Blake D."/>
            <person name="Billington K."/>
            <person name="Browne H."/>
            <person name="Dunn M."/>
            <person name="Hung S."/>
            <person name="Kawahara F."/>
            <person name="Miranda-Saavedra D."/>
            <person name="Mourier T."/>
            <person name="Nagra H."/>
            <person name="Otto T.D."/>
            <person name="Rawlings N."/>
            <person name="Sanchez A."/>
            <person name="Sanders M."/>
            <person name="Subramaniam C."/>
            <person name="Tay Y."/>
            <person name="Dear P."/>
            <person name="Doerig C."/>
            <person name="Gruber A."/>
            <person name="Parkinson J."/>
            <person name="Shirley M."/>
            <person name="Wan K.L."/>
            <person name="Berriman M."/>
            <person name="Tomley F."/>
            <person name="Pain A."/>
        </authorList>
    </citation>
    <scope>NUCLEOTIDE SEQUENCE [LARGE SCALE GENOMIC DNA]</scope>
    <source>
        <strain evidence="2">Weybridge</strain>
    </source>
</reference>
<dbReference type="GO" id="GO:0005634">
    <property type="term" value="C:nucleus"/>
    <property type="evidence" value="ECO:0007669"/>
    <property type="project" value="TreeGrafter"/>
</dbReference>
<dbReference type="InterPro" id="IPR027417">
    <property type="entry name" value="P-loop_NTPase"/>
</dbReference>
<keyword evidence="3" id="KW-1185">Reference proteome</keyword>
<accession>U6MAC2</accession>
<dbReference type="GO" id="GO:0006281">
    <property type="term" value="P:DNA repair"/>
    <property type="evidence" value="ECO:0007669"/>
    <property type="project" value="TreeGrafter"/>
</dbReference>
<protein>
    <submittedName>
        <fullName evidence="2">Replication factor c, putative</fullName>
    </submittedName>
</protein>
<dbReference type="OMA" id="TSCINDE"/>
<keyword evidence="1" id="KW-0235">DNA replication</keyword>
<sequence>MLWVDKHAPRRLDDLDCHPHLTPLFRSLAASDNPPHLLLYGPSGAGKKTRVLAYLREVFGEEIDKVRVETFVEKETNAEATLCQSNDHTIISCAEFGTRDKAIVQGVIKDLVEAAPQASIASSFFFTKKRQKRYKVVVVLEADILSKVVVLQDADILSEGAQHSLRRSLESSVGCLQFILLAANPTAITPPLKSRCLGIRVPLPPTGEVIKVLKKTALKEETPVNPKP</sequence>
<dbReference type="AlphaFoldDB" id="U6MAC2"/>
<dbReference type="OrthoDB" id="354356at2759"/>
<dbReference type="EMBL" id="HG721142">
    <property type="protein sequence ID" value="CDJ59998.1"/>
    <property type="molecule type" value="Genomic_DNA"/>
</dbReference>
<dbReference type="SUPFAM" id="SSF52540">
    <property type="entry name" value="P-loop containing nucleoside triphosphate hydrolases"/>
    <property type="match status" value="1"/>
</dbReference>
<dbReference type="RefSeq" id="XP_013336643.1">
    <property type="nucleotide sequence ID" value="XM_013481189.1"/>
</dbReference>
<dbReference type="PANTHER" id="PTHR11669">
    <property type="entry name" value="REPLICATION FACTOR C / DNA POLYMERASE III GAMMA-TAU SUBUNIT"/>
    <property type="match status" value="1"/>
</dbReference>
<evidence type="ECO:0000256" key="1">
    <source>
        <dbReference type="ARBA" id="ARBA00022705"/>
    </source>
</evidence>
<dbReference type="Gene3D" id="3.40.50.300">
    <property type="entry name" value="P-loop containing nucleotide triphosphate hydrolases"/>
    <property type="match status" value="2"/>
</dbReference>
<dbReference type="GO" id="GO:0005663">
    <property type="term" value="C:DNA replication factor C complex"/>
    <property type="evidence" value="ECO:0007669"/>
    <property type="project" value="TreeGrafter"/>
</dbReference>